<gene>
    <name evidence="2" type="ORF">R3P38DRAFT_2779681</name>
</gene>
<protein>
    <recommendedName>
        <fullName evidence="1">DOT1 domain-containing protein</fullName>
    </recommendedName>
</protein>
<dbReference type="Proteomes" id="UP001362999">
    <property type="component" value="Unassembled WGS sequence"/>
</dbReference>
<dbReference type="EMBL" id="JAWWNJ010000035">
    <property type="protein sequence ID" value="KAK7024136.1"/>
    <property type="molecule type" value="Genomic_DNA"/>
</dbReference>
<organism evidence="2 3">
    <name type="scientific">Favolaschia claudopus</name>
    <dbReference type="NCBI Taxonomy" id="2862362"/>
    <lineage>
        <taxon>Eukaryota</taxon>
        <taxon>Fungi</taxon>
        <taxon>Dikarya</taxon>
        <taxon>Basidiomycota</taxon>
        <taxon>Agaricomycotina</taxon>
        <taxon>Agaricomycetes</taxon>
        <taxon>Agaricomycetidae</taxon>
        <taxon>Agaricales</taxon>
        <taxon>Marasmiineae</taxon>
        <taxon>Mycenaceae</taxon>
        <taxon>Favolaschia</taxon>
    </lineage>
</organism>
<keyword evidence="3" id="KW-1185">Reference proteome</keyword>
<dbReference type="AlphaFoldDB" id="A0AAW0BDI7"/>
<evidence type="ECO:0000259" key="1">
    <source>
        <dbReference type="Pfam" id="PF08123"/>
    </source>
</evidence>
<evidence type="ECO:0000313" key="3">
    <source>
        <dbReference type="Proteomes" id="UP001362999"/>
    </source>
</evidence>
<proteinExistence type="predicted"/>
<comment type="caution">
    <text evidence="2">The sequence shown here is derived from an EMBL/GenBank/DDBJ whole genome shotgun (WGS) entry which is preliminary data.</text>
</comment>
<feature type="domain" description="DOT1" evidence="1">
    <location>
        <begin position="88"/>
        <end position="145"/>
    </location>
</feature>
<reference evidence="2 3" key="1">
    <citation type="journal article" date="2024" name="J Genomics">
        <title>Draft genome sequencing and assembly of Favolaschia claudopus CIRM-BRFM 2984 isolated from oak limbs.</title>
        <authorList>
            <person name="Navarro D."/>
            <person name="Drula E."/>
            <person name="Chaduli D."/>
            <person name="Cazenave R."/>
            <person name="Ahrendt S."/>
            <person name="Wang J."/>
            <person name="Lipzen A."/>
            <person name="Daum C."/>
            <person name="Barry K."/>
            <person name="Grigoriev I.V."/>
            <person name="Favel A."/>
            <person name="Rosso M.N."/>
            <person name="Martin F."/>
        </authorList>
    </citation>
    <scope>NUCLEOTIDE SEQUENCE [LARGE SCALE GENOMIC DNA]</scope>
    <source>
        <strain evidence="2 3">CIRM-BRFM 2984</strain>
    </source>
</reference>
<sequence length="229" mass="26166">MRLHAVNHTTGIPKAVLFRVLEESYQRSVAPEASRLQKTGPRPGLCLWRALSLPLLYDIIQQAQLTHRSIFWIWQRRGERSGAGQSLQTVHQRVFEERCALWGVQSGPWNWNVVTSRKSTRLKELLIEADVIFVNNERFGPAFESDTGPDVQQPQGKSTRNHIAGLLGCQFTARSPIETSSRRISYLLHYQTYLPPWGCHLDIQGAKLFLFMYIESIGVSIRELGVVKR</sequence>
<name>A0AAW0BDI7_9AGAR</name>
<dbReference type="InterPro" id="IPR025789">
    <property type="entry name" value="DOT1_dom"/>
</dbReference>
<dbReference type="Pfam" id="PF08123">
    <property type="entry name" value="DOT1"/>
    <property type="match status" value="1"/>
</dbReference>
<dbReference type="GO" id="GO:0031151">
    <property type="term" value="F:histone H3K79 methyltransferase activity"/>
    <property type="evidence" value="ECO:0007669"/>
    <property type="project" value="InterPro"/>
</dbReference>
<accession>A0AAW0BDI7</accession>
<evidence type="ECO:0000313" key="2">
    <source>
        <dbReference type="EMBL" id="KAK7024136.1"/>
    </source>
</evidence>